<name>A0A8D2GZV2_UROPR</name>
<evidence type="ECO:0000313" key="9">
    <source>
        <dbReference type="Ensembl" id="ENSUPAP00010005793.1"/>
    </source>
</evidence>
<evidence type="ECO:0000313" key="10">
    <source>
        <dbReference type="Proteomes" id="UP000694417"/>
    </source>
</evidence>
<feature type="region of interest" description="Disordered" evidence="6">
    <location>
        <begin position="259"/>
        <end position="280"/>
    </location>
</feature>
<feature type="domain" description="Cyclin-like" evidence="7">
    <location>
        <begin position="1171"/>
        <end position="1255"/>
    </location>
</feature>
<sequence length="1294" mass="148309">MPLPLLRQSCKPETKKFQSGKIVPCDHDLSNKGENHQAKISPFSPQGMVKKRSAFEDLTNASQSQPAQSKKEANKEIVKDVFKNISKNRRVYGSAKHKEMKRCKLEISPVTASTTPVPNIMEKTLIVDISTNFKTPATEEASLINKSLVLKEETTTEETNIKKMSLKKCRNHEDMSLLKQSLSLQEQTDSDDEFVIETVTLGKKHKVEETVISEKTLSLKKKTCTHQGKKYCWEELWTSQDNNDDDKVFDMEPISFWKKPKTEKSSPTKKQLTLKKQQRATKGRISNVMKPLVLQKVTSEEKSLSKEPLSFKRKSASEKVSVFWKPSALQEKLATEREVSISKTSLTLWEKIDLEEESFFKESSAFKEKPTTEETFSNRKCITQGKISYLKKPLVLQKVTSGEKSLITKPSPFRKMPTTEQESLSWESSMLQEKHMTQEVVGFLKKPRALQENRNHEDKSFVELVSYKKKHIIKQTIYTKKPSPLNKKFNTQGVISCLKPQTVTLGRKSLTKEPLTPQKSPTKEEPLLEEPTTQGTVSHMKKPLVLQMVTSEEKSLVKEPLSFKEENVKKPTTEETVLSKIPLSLKKKEITYGKVFLVKNPLKPTTEEKFSQEPSSLKKKHTNQQEVSLLKQPSFFQEITTEEKSDSKDPATLKEKLITEKKFLFQEPHSLHFKPTNEDESLFQKALVLQEKTSTKEDSPEKLLALQEKSISEETSLFSKLSNLEKEPSTEEAPSIEGQLSLMKLDAQGQLALHENITSDEKFVINQPMILQEFLNIEKEILLEEPLVIQENPSIEKETVLKKPLILQRNSTIKKQYTMDTGAHFKEDLAFHEKPSIEEQQKPTVGGGGLFMEPLASQENPSAEMEATLKELWALQEKFNIQKVTIPEEPLVIQEKSNVEKEPLAMKEKTTTKEIFLFKEILDLDEKPITGKEFSFKDPLALEENPTHKEDTFSKTFLTFDIKNDPRVSSTTLETSTDKSSAANMCNAQYSTTSQSSECEPDSKGPFSSQSESIEKEMTIPEDIDKDHSDPCFNSIYAKDIFSYLKNREENFILNKYMDKQTDINSDMRAILVDWLVEVQMTFEVCHETLYLAVKLVDHYLMKVVCQKDKLQLLGSTAFLIAAKFEEPSPPCVDDFLYICDDIYKRDELLAMEISILQALNFDINIPIAYHFLRRYARCVHASMKTLTLSRFICEMTLQEYDYVQERASKLAAGSFLLALYMKKLEHCVPILEYYSGYKSSELHPLVRRLNFMLTFSSYNRLKTVYSKYSHQIFFEVAKIPPLDTSKLEEILGS</sequence>
<feature type="compositionally biased region" description="Basic and acidic residues" evidence="6">
    <location>
        <begin position="24"/>
        <end position="37"/>
    </location>
</feature>
<evidence type="ECO:0000256" key="1">
    <source>
        <dbReference type="ARBA" id="ARBA00006955"/>
    </source>
</evidence>
<reference evidence="9" key="2">
    <citation type="submission" date="2025-09" db="UniProtKB">
        <authorList>
            <consortium name="Ensembl"/>
        </authorList>
    </citation>
    <scope>IDENTIFICATION</scope>
</reference>
<feature type="region of interest" description="Disordered" evidence="6">
    <location>
        <begin position="23"/>
        <end position="73"/>
    </location>
</feature>
<evidence type="ECO:0000256" key="6">
    <source>
        <dbReference type="SAM" id="MobiDB-lite"/>
    </source>
</evidence>
<dbReference type="InterPro" id="IPR039361">
    <property type="entry name" value="Cyclin"/>
</dbReference>
<dbReference type="Ensembl" id="ENSUPAT00010006635.1">
    <property type="protein sequence ID" value="ENSUPAP00010005793.1"/>
    <property type="gene ID" value="ENSUPAG00010004626.1"/>
</dbReference>
<dbReference type="InterPro" id="IPR004367">
    <property type="entry name" value="Cyclin_C-dom"/>
</dbReference>
<dbReference type="Proteomes" id="UP000694417">
    <property type="component" value="Unplaced"/>
</dbReference>
<dbReference type="FunFam" id="1.10.472.10:FF:000001">
    <property type="entry name" value="G2/mitotic-specific cyclin"/>
    <property type="match status" value="1"/>
</dbReference>
<dbReference type="CDD" id="cd20510">
    <property type="entry name" value="CYCLIN_CCNB3_rpt2"/>
    <property type="match status" value="1"/>
</dbReference>
<keyword evidence="10" id="KW-1185">Reference proteome</keyword>
<dbReference type="Pfam" id="PF00134">
    <property type="entry name" value="Cyclin_N"/>
    <property type="match status" value="1"/>
</dbReference>
<dbReference type="SUPFAM" id="SSF47954">
    <property type="entry name" value="Cyclin-like"/>
    <property type="match status" value="2"/>
</dbReference>
<dbReference type="CDD" id="cd20508">
    <property type="entry name" value="CYCLIN_CCNB3_rpt1"/>
    <property type="match status" value="1"/>
</dbReference>
<accession>A0A8D2GZV2</accession>
<evidence type="ECO:0000256" key="5">
    <source>
        <dbReference type="RuleBase" id="RU000383"/>
    </source>
</evidence>
<dbReference type="PROSITE" id="PS00292">
    <property type="entry name" value="CYCLINS"/>
    <property type="match status" value="1"/>
</dbReference>
<dbReference type="GeneTree" id="ENSGT00940000160459"/>
<dbReference type="InterPro" id="IPR013763">
    <property type="entry name" value="Cyclin-like_dom"/>
</dbReference>
<protein>
    <submittedName>
        <fullName evidence="9">Cyclin B3</fullName>
    </submittedName>
</protein>
<feature type="region of interest" description="Disordered" evidence="6">
    <location>
        <begin position="508"/>
        <end position="537"/>
    </location>
</feature>
<keyword evidence="4" id="KW-0131">Cell cycle</keyword>
<feature type="domain" description="Cyclin C-terminal" evidence="8">
    <location>
        <begin position="1167"/>
        <end position="1283"/>
    </location>
</feature>
<feature type="compositionally biased region" description="Polar residues" evidence="6">
    <location>
        <begin position="59"/>
        <end position="68"/>
    </location>
</feature>
<keyword evidence="2" id="KW-0132">Cell division</keyword>
<feature type="domain" description="Cyclin-like" evidence="7">
    <location>
        <begin position="1074"/>
        <end position="1158"/>
    </location>
</feature>
<evidence type="ECO:0000256" key="4">
    <source>
        <dbReference type="ARBA" id="ARBA00023306"/>
    </source>
</evidence>
<feature type="region of interest" description="Disordered" evidence="6">
    <location>
        <begin position="992"/>
        <end position="1015"/>
    </location>
</feature>
<dbReference type="InterPro" id="IPR036915">
    <property type="entry name" value="Cyclin-like_sf"/>
</dbReference>
<dbReference type="GO" id="GO:0005654">
    <property type="term" value="C:nucleoplasm"/>
    <property type="evidence" value="ECO:0007669"/>
    <property type="project" value="Ensembl"/>
</dbReference>
<reference evidence="9" key="1">
    <citation type="submission" date="2025-08" db="UniProtKB">
        <authorList>
            <consortium name="Ensembl"/>
        </authorList>
    </citation>
    <scope>IDENTIFICATION</scope>
</reference>
<gene>
    <name evidence="9" type="primary">CCNB3</name>
</gene>
<feature type="region of interest" description="Disordered" evidence="6">
    <location>
        <begin position="606"/>
        <end position="625"/>
    </location>
</feature>
<comment type="similarity">
    <text evidence="1">Belongs to the cyclin family. Cyclin AB subfamily.</text>
</comment>
<keyword evidence="3 5" id="KW-0195">Cyclin</keyword>
<dbReference type="SMART" id="SM01332">
    <property type="entry name" value="Cyclin_C"/>
    <property type="match status" value="1"/>
</dbReference>
<dbReference type="InterPro" id="IPR048258">
    <property type="entry name" value="Cyclins_cyclin-box"/>
</dbReference>
<dbReference type="PANTHER" id="PTHR10177">
    <property type="entry name" value="CYCLINS"/>
    <property type="match status" value="1"/>
</dbReference>
<dbReference type="Pfam" id="PF02984">
    <property type="entry name" value="Cyclin_C"/>
    <property type="match status" value="1"/>
</dbReference>
<evidence type="ECO:0000259" key="8">
    <source>
        <dbReference type="SMART" id="SM01332"/>
    </source>
</evidence>
<proteinExistence type="inferred from homology"/>
<dbReference type="InterPro" id="IPR006671">
    <property type="entry name" value="Cyclin_N"/>
</dbReference>
<organism evidence="9 10">
    <name type="scientific">Urocitellus parryii</name>
    <name type="common">Arctic ground squirrel</name>
    <name type="synonym">Spermophilus parryii</name>
    <dbReference type="NCBI Taxonomy" id="9999"/>
    <lineage>
        <taxon>Eukaryota</taxon>
        <taxon>Metazoa</taxon>
        <taxon>Chordata</taxon>
        <taxon>Craniata</taxon>
        <taxon>Vertebrata</taxon>
        <taxon>Euteleostomi</taxon>
        <taxon>Mammalia</taxon>
        <taxon>Eutheria</taxon>
        <taxon>Euarchontoglires</taxon>
        <taxon>Glires</taxon>
        <taxon>Rodentia</taxon>
        <taxon>Sciuromorpha</taxon>
        <taxon>Sciuridae</taxon>
        <taxon>Xerinae</taxon>
        <taxon>Marmotini</taxon>
        <taxon>Urocitellus</taxon>
    </lineage>
</organism>
<evidence type="ECO:0000259" key="7">
    <source>
        <dbReference type="SMART" id="SM00385"/>
    </source>
</evidence>
<dbReference type="Gene3D" id="1.10.472.10">
    <property type="entry name" value="Cyclin-like"/>
    <property type="match status" value="2"/>
</dbReference>
<dbReference type="GO" id="GO:0051301">
    <property type="term" value="P:cell division"/>
    <property type="evidence" value="ECO:0007669"/>
    <property type="project" value="UniProtKB-KW"/>
</dbReference>
<dbReference type="SMART" id="SM00385">
    <property type="entry name" value="CYCLIN"/>
    <property type="match status" value="2"/>
</dbReference>
<evidence type="ECO:0000256" key="2">
    <source>
        <dbReference type="ARBA" id="ARBA00022618"/>
    </source>
</evidence>
<evidence type="ECO:0000256" key="3">
    <source>
        <dbReference type="ARBA" id="ARBA00023127"/>
    </source>
</evidence>